<comment type="similarity">
    <text evidence="2">Belongs to the MscS (TC 1.A.23) family.</text>
</comment>
<feature type="region of interest" description="Disordered" evidence="3">
    <location>
        <begin position="1"/>
        <end position="51"/>
    </location>
</feature>
<evidence type="ECO:0000256" key="2">
    <source>
        <dbReference type="ARBA" id="ARBA00008017"/>
    </source>
</evidence>
<evidence type="ECO:0000256" key="3">
    <source>
        <dbReference type="SAM" id="MobiDB-lite"/>
    </source>
</evidence>
<dbReference type="PANTHER" id="PTHR31618">
    <property type="entry name" value="MECHANOSENSITIVE ION CHANNEL PROTEIN 5"/>
    <property type="match status" value="1"/>
</dbReference>
<dbReference type="EMBL" id="VEPZ02001174">
    <property type="protein sequence ID" value="KAE8689075.1"/>
    <property type="molecule type" value="Genomic_DNA"/>
</dbReference>
<evidence type="ECO:0000313" key="5">
    <source>
        <dbReference type="Proteomes" id="UP000436088"/>
    </source>
</evidence>
<evidence type="ECO:0000256" key="1">
    <source>
        <dbReference type="ARBA" id="ARBA00004141"/>
    </source>
</evidence>
<keyword evidence="5" id="KW-1185">Reference proteome</keyword>
<dbReference type="GO" id="GO:0005886">
    <property type="term" value="C:plasma membrane"/>
    <property type="evidence" value="ECO:0007669"/>
    <property type="project" value="TreeGrafter"/>
</dbReference>
<organism evidence="4 5">
    <name type="scientific">Hibiscus syriacus</name>
    <name type="common">Rose of Sharon</name>
    <dbReference type="NCBI Taxonomy" id="106335"/>
    <lineage>
        <taxon>Eukaryota</taxon>
        <taxon>Viridiplantae</taxon>
        <taxon>Streptophyta</taxon>
        <taxon>Embryophyta</taxon>
        <taxon>Tracheophyta</taxon>
        <taxon>Spermatophyta</taxon>
        <taxon>Magnoliopsida</taxon>
        <taxon>eudicotyledons</taxon>
        <taxon>Gunneridae</taxon>
        <taxon>Pentapetalae</taxon>
        <taxon>rosids</taxon>
        <taxon>malvids</taxon>
        <taxon>Malvales</taxon>
        <taxon>Malvaceae</taxon>
        <taxon>Malvoideae</taxon>
        <taxon>Hibiscus</taxon>
    </lineage>
</organism>
<dbReference type="GO" id="GO:0008381">
    <property type="term" value="F:mechanosensitive monoatomic ion channel activity"/>
    <property type="evidence" value="ECO:0007669"/>
    <property type="project" value="TreeGrafter"/>
</dbReference>
<comment type="caution">
    <text evidence="4">The sequence shown here is derived from an EMBL/GenBank/DDBJ whole genome shotgun (WGS) entry which is preliminary data.</text>
</comment>
<reference evidence="4" key="1">
    <citation type="submission" date="2019-09" db="EMBL/GenBank/DDBJ databases">
        <title>Draft genome information of white flower Hibiscus syriacus.</title>
        <authorList>
            <person name="Kim Y.-M."/>
        </authorList>
    </citation>
    <scope>NUCLEOTIDE SEQUENCE [LARGE SCALE GENOMIC DNA]</scope>
    <source>
        <strain evidence="4">YM2019G1</strain>
    </source>
</reference>
<proteinExistence type="inferred from homology"/>
<dbReference type="Proteomes" id="UP000436088">
    <property type="component" value="Unassembled WGS sequence"/>
</dbReference>
<accession>A0A6A2ZDM6</accession>
<evidence type="ECO:0000313" key="4">
    <source>
        <dbReference type="EMBL" id="KAE8689075.1"/>
    </source>
</evidence>
<protein>
    <submittedName>
        <fullName evidence="4">Uncharacterized protein</fullName>
    </submittedName>
</protein>
<dbReference type="InterPro" id="IPR016688">
    <property type="entry name" value="MscS-like_plants/fungi"/>
</dbReference>
<dbReference type="AlphaFoldDB" id="A0A6A2ZDM6"/>
<dbReference type="GO" id="GO:0006820">
    <property type="term" value="P:monoatomic anion transport"/>
    <property type="evidence" value="ECO:0007669"/>
    <property type="project" value="TreeGrafter"/>
</dbReference>
<comment type="subcellular location">
    <subcellularLocation>
        <location evidence="1">Membrane</location>
        <topology evidence="1">Multi-pass membrane protein</topology>
    </subcellularLocation>
</comment>
<dbReference type="PANTHER" id="PTHR31618:SF20">
    <property type="entry name" value="MECHANOSENSITIVE ION CHANNEL PROTEIN 10"/>
    <property type="match status" value="1"/>
</dbReference>
<gene>
    <name evidence="4" type="ORF">F3Y22_tig00110944pilonHSYRG00062</name>
</gene>
<sequence>MVEKGSSGGEVVINVPSEESSKGVKGSPPNETMDPKQNTRASPTADEPPTVTIKKQFRAYQNLQRLDESSCDEDGKQTAQEITNEEEARSFAYEIFRNVAPPPHYRCIDEDDLLRFLTKEEVDLVLQLFEGSNNGKIDGKSFKNWVVNNEKVYYPNLVLYSKPISNYYRSPEMGETIEFCVDLRTPAETIGRLKKEIKRWHPGHVVVVTEIENDNKLKMALRCTHTMNFQDIGERKKRRSNLIVELRRILEELSIRYITLLENESPEEVARERPDSTNAMLEE</sequence>
<name>A0A6A2ZDM6_HIBSY</name>
<dbReference type="GO" id="GO:0050982">
    <property type="term" value="P:detection of mechanical stimulus"/>
    <property type="evidence" value="ECO:0007669"/>
    <property type="project" value="TreeGrafter"/>
</dbReference>